<dbReference type="OrthoDB" id="2564399at2"/>
<evidence type="ECO:0000313" key="1">
    <source>
        <dbReference type="EMBL" id="EXM38517.1"/>
    </source>
</evidence>
<dbReference type="EMBL" id="JEOB01000004">
    <property type="protein sequence ID" value="EXM38517.1"/>
    <property type="molecule type" value="Genomic_DNA"/>
</dbReference>
<dbReference type="Proteomes" id="UP000021369">
    <property type="component" value="Unassembled WGS sequence"/>
</dbReference>
<name>A0A011UZB9_RUMAL</name>
<reference evidence="1 2" key="1">
    <citation type="submission" date="2013-06" db="EMBL/GenBank/DDBJ databases">
        <title>Rumen cellulosomics: divergent fiber-degrading strategies revealed by comparative genome-wide analysis of six Ruminococcal strains.</title>
        <authorList>
            <person name="Dassa B."/>
            <person name="Borovok I."/>
            <person name="Lamed R."/>
            <person name="Flint H."/>
            <person name="Yeoman C.J."/>
            <person name="White B."/>
            <person name="Bayer E.A."/>
        </authorList>
    </citation>
    <scope>NUCLEOTIDE SEQUENCE [LARGE SCALE GENOMIC DNA]</scope>
    <source>
        <strain evidence="1 2">SY3</strain>
    </source>
</reference>
<keyword evidence="2" id="KW-1185">Reference proteome</keyword>
<proteinExistence type="predicted"/>
<protein>
    <submittedName>
        <fullName evidence="1">Uncharacterized protein</fullName>
    </submittedName>
</protein>
<sequence length="296" mass="34964">MYKFLDETKSNLAVDEDTGKVTEAKAVIIPIGSRVITPKQQEAYDELKERQIKREIRRKMQDELGYFYFVMREHRFGNISAESAARLIYLCTYLNYNNEFMLTERKKMKKSDLKEVLGLSTGTTFNFWKEVSNVYILDSGEDGLKLMSPYIIRGHIAKSDELYKKFYLEGVRCIYKAIPVSKHRYLGYIFQLLPYINTEYNIICKNPDETELEKIQPLLIDEICNLLSYDTTQRSRLMNIYRRLTFEYHGHKEFFVTFITPQDYKELTRAYINPHILYSGSDYHKVEVLGLFAKAK</sequence>
<comment type="caution">
    <text evidence="1">The sequence shown here is derived from an EMBL/GenBank/DDBJ whole genome shotgun (WGS) entry which is preliminary data.</text>
</comment>
<evidence type="ECO:0000313" key="2">
    <source>
        <dbReference type="Proteomes" id="UP000021369"/>
    </source>
</evidence>
<dbReference type="PATRIC" id="fig|1341156.4.peg.2536"/>
<dbReference type="AlphaFoldDB" id="A0A011UZB9"/>
<gene>
    <name evidence="1" type="ORF">RASY3_14395</name>
</gene>
<accession>A0A011UZB9</accession>
<organism evidence="1 2">
    <name type="scientific">Ruminococcus albus SY3</name>
    <dbReference type="NCBI Taxonomy" id="1341156"/>
    <lineage>
        <taxon>Bacteria</taxon>
        <taxon>Bacillati</taxon>
        <taxon>Bacillota</taxon>
        <taxon>Clostridia</taxon>
        <taxon>Eubacteriales</taxon>
        <taxon>Oscillospiraceae</taxon>
        <taxon>Ruminococcus</taxon>
    </lineage>
</organism>